<evidence type="ECO:0000256" key="9">
    <source>
        <dbReference type="RuleBase" id="RU004326"/>
    </source>
</evidence>
<evidence type="ECO:0000256" key="3">
    <source>
        <dbReference type="ARBA" id="ARBA00010231"/>
    </source>
</evidence>
<keyword evidence="15" id="KW-1185">Reference proteome</keyword>
<dbReference type="EMBL" id="HG001842">
    <property type="protein sequence ID" value="CDF37469.1"/>
    <property type="molecule type" value="Genomic_DNA"/>
</dbReference>
<evidence type="ECO:0000256" key="7">
    <source>
        <dbReference type="ARBA" id="ARBA00022842"/>
    </source>
</evidence>
<dbReference type="Pfam" id="PF24947">
    <property type="entry name" value="PGM1_C_vert_fung"/>
    <property type="match status" value="1"/>
</dbReference>
<dbReference type="STRING" id="2769.R7QHD2"/>
<evidence type="ECO:0000313" key="15">
    <source>
        <dbReference type="Proteomes" id="UP000012073"/>
    </source>
</evidence>
<dbReference type="FunFam" id="3.40.120.10:FF:000005">
    <property type="entry name" value="Phosphoglucomutase 5"/>
    <property type="match status" value="1"/>
</dbReference>
<dbReference type="InterPro" id="IPR036900">
    <property type="entry name" value="A-D-PHexomutase_C_sf"/>
</dbReference>
<evidence type="ECO:0000256" key="6">
    <source>
        <dbReference type="ARBA" id="ARBA00022723"/>
    </source>
</evidence>
<organism evidence="14 15">
    <name type="scientific">Chondrus crispus</name>
    <name type="common">Carrageen Irish moss</name>
    <name type="synonym">Polymorpha crispa</name>
    <dbReference type="NCBI Taxonomy" id="2769"/>
    <lineage>
        <taxon>Eukaryota</taxon>
        <taxon>Rhodophyta</taxon>
        <taxon>Florideophyceae</taxon>
        <taxon>Rhodymeniophycidae</taxon>
        <taxon>Gigartinales</taxon>
        <taxon>Gigartinaceae</taxon>
        <taxon>Chondrus</taxon>
    </lineage>
</organism>
<dbReference type="SUPFAM" id="SSF53738">
    <property type="entry name" value="Phosphoglucomutase, first 3 domains"/>
    <property type="match status" value="3"/>
</dbReference>
<keyword evidence="8" id="KW-0413">Isomerase</keyword>
<accession>R7QHD2</accession>
<dbReference type="FunFam" id="3.30.310.50:FF:000002">
    <property type="entry name" value="Phosphoglucomutase 5"/>
    <property type="match status" value="1"/>
</dbReference>
<comment type="cofactor">
    <cofactor evidence="2">
        <name>Mg(2+)</name>
        <dbReference type="ChEBI" id="CHEBI:18420"/>
    </cofactor>
</comment>
<dbReference type="AlphaFoldDB" id="R7QHD2"/>
<dbReference type="OMA" id="WIQDRAN"/>
<dbReference type="InterPro" id="IPR005845">
    <property type="entry name" value="A-D-PHexomutase_a/b/a-II"/>
</dbReference>
<reference evidence="15" key="1">
    <citation type="journal article" date="2013" name="Proc. Natl. Acad. Sci. U.S.A.">
        <title>Genome structure and metabolic features in the red seaweed Chondrus crispus shed light on evolution of the Archaeplastida.</title>
        <authorList>
            <person name="Collen J."/>
            <person name="Porcel B."/>
            <person name="Carre W."/>
            <person name="Ball S.G."/>
            <person name="Chaparro C."/>
            <person name="Tonon T."/>
            <person name="Barbeyron T."/>
            <person name="Michel G."/>
            <person name="Noel B."/>
            <person name="Valentin K."/>
            <person name="Elias M."/>
            <person name="Artiguenave F."/>
            <person name="Arun A."/>
            <person name="Aury J.M."/>
            <person name="Barbosa-Neto J.F."/>
            <person name="Bothwell J.H."/>
            <person name="Bouget F.Y."/>
            <person name="Brillet L."/>
            <person name="Cabello-Hurtado F."/>
            <person name="Capella-Gutierrez S."/>
            <person name="Charrier B."/>
            <person name="Cladiere L."/>
            <person name="Cock J.M."/>
            <person name="Coelho S.M."/>
            <person name="Colleoni C."/>
            <person name="Czjzek M."/>
            <person name="Da Silva C."/>
            <person name="Delage L."/>
            <person name="Denoeud F."/>
            <person name="Deschamps P."/>
            <person name="Dittami S.M."/>
            <person name="Gabaldon T."/>
            <person name="Gachon C.M."/>
            <person name="Groisillier A."/>
            <person name="Herve C."/>
            <person name="Jabbari K."/>
            <person name="Katinka M."/>
            <person name="Kloareg B."/>
            <person name="Kowalczyk N."/>
            <person name="Labadie K."/>
            <person name="Leblanc C."/>
            <person name="Lopez P.J."/>
            <person name="McLachlan D.H."/>
            <person name="Meslet-Cladiere L."/>
            <person name="Moustafa A."/>
            <person name="Nehr Z."/>
            <person name="Nyvall Collen P."/>
            <person name="Panaud O."/>
            <person name="Partensky F."/>
            <person name="Poulain J."/>
            <person name="Rensing S.A."/>
            <person name="Rousvoal S."/>
            <person name="Samson G."/>
            <person name="Symeonidi A."/>
            <person name="Weissenbach J."/>
            <person name="Zambounis A."/>
            <person name="Wincker P."/>
            <person name="Boyen C."/>
        </authorList>
    </citation>
    <scope>NUCLEOTIDE SEQUENCE [LARGE SCALE GENOMIC DNA]</scope>
    <source>
        <strain evidence="15">cv. Stackhouse</strain>
    </source>
</reference>
<dbReference type="OrthoDB" id="2291at2759"/>
<dbReference type="Gene3D" id="3.30.310.50">
    <property type="entry name" value="Alpha-D-phosphohexomutase, C-terminal domain"/>
    <property type="match status" value="1"/>
</dbReference>
<name>R7QHD2_CHOCR</name>
<dbReference type="Gene3D" id="3.40.120.10">
    <property type="entry name" value="Alpha-D-Glucose-1,6-Bisphosphate, subunit A, domain 3"/>
    <property type="match status" value="3"/>
</dbReference>
<keyword evidence="5" id="KW-0597">Phosphoprotein</keyword>
<dbReference type="Pfam" id="PF02879">
    <property type="entry name" value="PGM_PMM_II"/>
    <property type="match status" value="1"/>
</dbReference>
<dbReference type="InterPro" id="IPR005841">
    <property type="entry name" value="Alpha-D-phosphohexomutase_SF"/>
</dbReference>
<dbReference type="EC" id="5.4.2.2" evidence="4"/>
<dbReference type="Proteomes" id="UP000012073">
    <property type="component" value="Unassembled WGS sequence"/>
</dbReference>
<dbReference type="Gramene" id="CDF37469">
    <property type="protein sequence ID" value="CDF37469"/>
    <property type="gene ID" value="CHC_T00008779001"/>
</dbReference>
<feature type="domain" description="Alpha-D-phosphohexomutase alpha/beta/alpha" evidence="13">
    <location>
        <begin position="318"/>
        <end position="436"/>
    </location>
</feature>
<dbReference type="PhylomeDB" id="R7QHD2"/>
<evidence type="ECO:0000313" key="14">
    <source>
        <dbReference type="EMBL" id="CDF37469.1"/>
    </source>
</evidence>
<dbReference type="NCBIfam" id="NF005737">
    <property type="entry name" value="PRK07564.1-1"/>
    <property type="match status" value="1"/>
</dbReference>
<dbReference type="Pfam" id="PF02880">
    <property type="entry name" value="PGM_PMM_III"/>
    <property type="match status" value="1"/>
</dbReference>
<dbReference type="InterPro" id="IPR016055">
    <property type="entry name" value="A-D-PHexomutase_a/b/a-I/II/III"/>
</dbReference>
<dbReference type="RefSeq" id="XP_005717288.1">
    <property type="nucleotide sequence ID" value="XM_005717231.1"/>
</dbReference>
<dbReference type="Pfam" id="PF02878">
    <property type="entry name" value="PGM_PMM_I"/>
    <property type="match status" value="1"/>
</dbReference>
<evidence type="ECO:0000256" key="4">
    <source>
        <dbReference type="ARBA" id="ARBA00012728"/>
    </source>
</evidence>
<feature type="domain" description="Alpha-D-phosphohexomutase alpha/beta/alpha" evidence="11">
    <location>
        <begin position="18"/>
        <end position="157"/>
    </location>
</feature>
<dbReference type="GeneID" id="17325004"/>
<dbReference type="PANTHER" id="PTHR22573:SF2">
    <property type="entry name" value="PHOSPHOGLUCOMUTASE"/>
    <property type="match status" value="1"/>
</dbReference>
<dbReference type="GO" id="GO:0004614">
    <property type="term" value="F:phosphoglucomutase activity"/>
    <property type="evidence" value="ECO:0007669"/>
    <property type="project" value="UniProtKB-EC"/>
</dbReference>
<gene>
    <name evidence="14" type="ORF">CHC_T00008779001</name>
</gene>
<proteinExistence type="inferred from homology"/>
<dbReference type="InterPro" id="IPR005846">
    <property type="entry name" value="A-D-PHexomutase_a/b/a-III"/>
</dbReference>
<keyword evidence="7 9" id="KW-0460">Magnesium</keyword>
<comment type="catalytic activity">
    <reaction evidence="1">
        <text>alpha-D-glucose 1-phosphate = alpha-D-glucose 6-phosphate</text>
        <dbReference type="Rhea" id="RHEA:23536"/>
        <dbReference type="ChEBI" id="CHEBI:58225"/>
        <dbReference type="ChEBI" id="CHEBI:58601"/>
        <dbReference type="EC" id="5.4.2.2"/>
    </reaction>
</comment>
<dbReference type="InterPro" id="IPR045244">
    <property type="entry name" value="PGM"/>
</dbReference>
<dbReference type="GO" id="GO:0000287">
    <property type="term" value="F:magnesium ion binding"/>
    <property type="evidence" value="ECO:0007669"/>
    <property type="project" value="InterPro"/>
</dbReference>
<protein>
    <recommendedName>
        <fullName evidence="4">phosphoglucomutase (alpha-D-glucose-1,6-bisphosphate-dependent)</fullName>
        <ecNumber evidence="4">5.4.2.2</ecNumber>
    </recommendedName>
</protein>
<keyword evidence="6 9" id="KW-0479">Metal-binding</keyword>
<dbReference type="PRINTS" id="PR00509">
    <property type="entry name" value="PGMPMM"/>
</dbReference>
<evidence type="ECO:0000256" key="10">
    <source>
        <dbReference type="SAM" id="MobiDB-lite"/>
    </source>
</evidence>
<dbReference type="GO" id="GO:0005829">
    <property type="term" value="C:cytosol"/>
    <property type="evidence" value="ECO:0007669"/>
    <property type="project" value="TreeGrafter"/>
</dbReference>
<dbReference type="GO" id="GO:0005975">
    <property type="term" value="P:carbohydrate metabolic process"/>
    <property type="evidence" value="ECO:0007669"/>
    <property type="project" value="InterPro"/>
</dbReference>
<dbReference type="InterPro" id="IPR016066">
    <property type="entry name" value="A-D-PHexomutase_CS"/>
</dbReference>
<evidence type="ECO:0000256" key="5">
    <source>
        <dbReference type="ARBA" id="ARBA00022553"/>
    </source>
</evidence>
<evidence type="ECO:0000259" key="13">
    <source>
        <dbReference type="Pfam" id="PF02880"/>
    </source>
</evidence>
<dbReference type="SUPFAM" id="SSF55957">
    <property type="entry name" value="Phosphoglucomutase, C-terminal domain"/>
    <property type="match status" value="1"/>
</dbReference>
<comment type="similarity">
    <text evidence="3 9">Belongs to the phosphohexose mutase family.</text>
</comment>
<dbReference type="FunFam" id="3.40.120.10:FF:000004">
    <property type="entry name" value="Phosphoglucomutase 5"/>
    <property type="match status" value="1"/>
</dbReference>
<evidence type="ECO:0000256" key="1">
    <source>
        <dbReference type="ARBA" id="ARBA00000443"/>
    </source>
</evidence>
<feature type="region of interest" description="Disordered" evidence="10">
    <location>
        <begin position="1"/>
        <end position="21"/>
    </location>
</feature>
<dbReference type="PROSITE" id="PS00710">
    <property type="entry name" value="PGM_PMM"/>
    <property type="match status" value="1"/>
</dbReference>
<evidence type="ECO:0000259" key="12">
    <source>
        <dbReference type="Pfam" id="PF02879"/>
    </source>
</evidence>
<dbReference type="InterPro" id="IPR005844">
    <property type="entry name" value="A-D-PHexomutase_a/b/a-I"/>
</dbReference>
<dbReference type="KEGG" id="ccp:CHC_T00008779001"/>
<feature type="domain" description="Alpha-D-phosphohexomutase alpha/beta/alpha" evidence="12">
    <location>
        <begin position="203"/>
        <end position="309"/>
    </location>
</feature>
<evidence type="ECO:0000256" key="2">
    <source>
        <dbReference type="ARBA" id="ARBA00001946"/>
    </source>
</evidence>
<dbReference type="SMR" id="R7QHD2"/>
<sequence length="584" mass="62704">MTGSFAIKSIPTSPIDGQKTGTSGLRKKVSVFQQPNYLHNWVQSLFSSLDGLPGSTIALGGDGRYWNKDAIRIICRLAAANGLARVKVGHNGILCTPAISSVIRAHDLYGGIILTASHNPGGPTNDFGIKYNVANGGPAPETVTSAIFKNTATISEYNYAVVPDADHAADPFAAVDLSVKGETTFSNVDGPSFVIEVIDSADDYVTLLQSMFDFAKLKALFARPDFSFLFDAMNGVTGPYGHRIFVDLLGGKPECVMRGEPLEDFGGAHPDPNLTYAAELVAKCDPKQNPQAPDMGAASDGDGDRNMVLGKGFFVTPSDSVALIAAKAKEAIPYFKNGLKGVARSMPTAGALDRVAAELGIELHEVPTGWKYFGNLMDAERAQICGEESFGTGSDHVREKDGIFAVLCWLAIVAHESAGKDALVSIEDIVINHWKKYGRNFFSRYDYEEVETKGANAMMAHIDELQANMNAARGSPDEPMALDPDFSTKVALADNFSYVDPIDGSEATGQGRRFVFTDGSRVIFRLSGTGSSGATIRLYAERYEPDENGQLVNAQAALKPFIELALKVSKLEAFTGRREPTVIT</sequence>
<evidence type="ECO:0000256" key="8">
    <source>
        <dbReference type="ARBA" id="ARBA00023235"/>
    </source>
</evidence>
<dbReference type="PANTHER" id="PTHR22573">
    <property type="entry name" value="PHOSPHOHEXOMUTASE FAMILY MEMBER"/>
    <property type="match status" value="1"/>
</dbReference>
<evidence type="ECO:0000259" key="11">
    <source>
        <dbReference type="Pfam" id="PF02878"/>
    </source>
</evidence>